<comment type="caution">
    <text evidence="2">The sequence shown here is derived from an EMBL/GenBank/DDBJ whole genome shotgun (WGS) entry which is preliminary data.</text>
</comment>
<reference evidence="3" key="1">
    <citation type="submission" date="2016-11" db="EMBL/GenBank/DDBJ databases">
        <authorList>
            <person name="Shukria A."/>
            <person name="Stevens D.C."/>
        </authorList>
    </citation>
    <scope>NUCLEOTIDE SEQUENCE [LARGE SCALE GENOMIC DNA]</scope>
    <source>
        <strain evidence="3">Cbfe23</strain>
    </source>
</reference>
<organism evidence="2 3">
    <name type="scientific">Cystobacter ferrugineus</name>
    <dbReference type="NCBI Taxonomy" id="83449"/>
    <lineage>
        <taxon>Bacteria</taxon>
        <taxon>Pseudomonadati</taxon>
        <taxon>Myxococcota</taxon>
        <taxon>Myxococcia</taxon>
        <taxon>Myxococcales</taxon>
        <taxon>Cystobacterineae</taxon>
        <taxon>Archangiaceae</taxon>
        <taxon>Cystobacter</taxon>
    </lineage>
</organism>
<name>A0A1L9B679_9BACT</name>
<reference evidence="2 3" key="2">
    <citation type="submission" date="2016-12" db="EMBL/GenBank/DDBJ databases">
        <title>Draft Genome Sequence of Cystobacter ferrugineus Strain Cbfe23.</title>
        <authorList>
            <person name="Akbar S."/>
            <person name="Dowd S.E."/>
            <person name="Stevens D.C."/>
        </authorList>
    </citation>
    <scope>NUCLEOTIDE SEQUENCE [LARGE SCALE GENOMIC DNA]</scope>
    <source>
        <strain evidence="2 3">Cbfe23</strain>
    </source>
</reference>
<sequence length="66" mass="7391">MKKDTTKKPFFARLLEEQELEQVTGGAANKTQKYPSDEDDFEASLIKPPPDTTQKYPSDGDDDNAV</sequence>
<dbReference type="STRING" id="83449.BON30_26605"/>
<dbReference type="OrthoDB" id="5522782at2"/>
<evidence type="ECO:0000313" key="2">
    <source>
        <dbReference type="EMBL" id="OJH37758.1"/>
    </source>
</evidence>
<evidence type="ECO:0000313" key="3">
    <source>
        <dbReference type="Proteomes" id="UP000182229"/>
    </source>
</evidence>
<feature type="region of interest" description="Disordered" evidence="1">
    <location>
        <begin position="1"/>
        <end position="66"/>
    </location>
</feature>
<dbReference type="EMBL" id="MPIN01000007">
    <property type="protein sequence ID" value="OJH37758.1"/>
    <property type="molecule type" value="Genomic_DNA"/>
</dbReference>
<dbReference type="AlphaFoldDB" id="A0A1L9B679"/>
<keyword evidence="3" id="KW-1185">Reference proteome</keyword>
<dbReference type="Proteomes" id="UP000182229">
    <property type="component" value="Unassembled WGS sequence"/>
</dbReference>
<evidence type="ECO:0008006" key="4">
    <source>
        <dbReference type="Google" id="ProtNLM"/>
    </source>
</evidence>
<proteinExistence type="predicted"/>
<evidence type="ECO:0000256" key="1">
    <source>
        <dbReference type="SAM" id="MobiDB-lite"/>
    </source>
</evidence>
<gene>
    <name evidence="2" type="ORF">BON30_26605</name>
</gene>
<dbReference type="InterPro" id="IPR022217">
    <property type="entry name" value="Prot_inh_I10_marinostatin"/>
</dbReference>
<protein>
    <recommendedName>
        <fullName evidence="4">Serine endopeptidase</fullName>
    </recommendedName>
</protein>
<accession>A0A1L9B679</accession>
<dbReference type="NCBIfam" id="NF033738">
    <property type="entry name" value="microvirid_RiPP"/>
    <property type="match status" value="1"/>
</dbReference>
<dbReference type="RefSeq" id="WP_071901227.1">
    <property type="nucleotide sequence ID" value="NZ_MPIN01000007.1"/>
</dbReference>